<organism evidence="2 3">
    <name type="scientific">Pseudonocardia eucalypti</name>
    <dbReference type="NCBI Taxonomy" id="648755"/>
    <lineage>
        <taxon>Bacteria</taxon>
        <taxon>Bacillati</taxon>
        <taxon>Actinomycetota</taxon>
        <taxon>Actinomycetes</taxon>
        <taxon>Pseudonocardiales</taxon>
        <taxon>Pseudonocardiaceae</taxon>
        <taxon>Pseudonocardia</taxon>
    </lineage>
</organism>
<keyword evidence="1" id="KW-0472">Membrane</keyword>
<comment type="caution">
    <text evidence="2">The sequence shown here is derived from an EMBL/GenBank/DDBJ whole genome shotgun (WGS) entry which is preliminary data.</text>
</comment>
<dbReference type="InterPro" id="IPR030802">
    <property type="entry name" value="Permease_MalE"/>
</dbReference>
<dbReference type="PANTHER" id="PTHR30188">
    <property type="entry name" value="ABC TRANSPORTER PERMEASE PROTEIN-RELATED"/>
    <property type="match status" value="1"/>
</dbReference>
<keyword evidence="1" id="KW-0812">Transmembrane</keyword>
<proteinExistence type="predicted"/>
<feature type="transmembrane region" description="Helical" evidence="1">
    <location>
        <begin position="141"/>
        <end position="169"/>
    </location>
</feature>
<dbReference type="RefSeq" id="WP_185060855.1">
    <property type="nucleotide sequence ID" value="NZ_BAABJP010000029.1"/>
</dbReference>
<gene>
    <name evidence="2" type="ORF">GCM10023321_49460</name>
</gene>
<evidence type="ECO:0000256" key="1">
    <source>
        <dbReference type="SAM" id="Phobius"/>
    </source>
</evidence>
<dbReference type="Pfam" id="PF02405">
    <property type="entry name" value="MlaE"/>
    <property type="match status" value="1"/>
</dbReference>
<evidence type="ECO:0000313" key="2">
    <source>
        <dbReference type="EMBL" id="GAA5163099.1"/>
    </source>
</evidence>
<dbReference type="Proteomes" id="UP001428817">
    <property type="component" value="Unassembled WGS sequence"/>
</dbReference>
<evidence type="ECO:0000313" key="3">
    <source>
        <dbReference type="Proteomes" id="UP001428817"/>
    </source>
</evidence>
<feature type="transmembrane region" description="Helical" evidence="1">
    <location>
        <begin position="200"/>
        <end position="220"/>
    </location>
</feature>
<keyword evidence="1" id="KW-1133">Transmembrane helix</keyword>
<name>A0ABP9QK12_9PSEU</name>
<reference evidence="3" key="1">
    <citation type="journal article" date="2019" name="Int. J. Syst. Evol. Microbiol.">
        <title>The Global Catalogue of Microorganisms (GCM) 10K type strain sequencing project: providing services to taxonomists for standard genome sequencing and annotation.</title>
        <authorList>
            <consortium name="The Broad Institute Genomics Platform"/>
            <consortium name="The Broad Institute Genome Sequencing Center for Infectious Disease"/>
            <person name="Wu L."/>
            <person name="Ma J."/>
        </authorList>
    </citation>
    <scope>NUCLEOTIDE SEQUENCE [LARGE SCALE GENOMIC DNA]</scope>
    <source>
        <strain evidence="3">JCM 18303</strain>
    </source>
</reference>
<dbReference type="EMBL" id="BAABJP010000029">
    <property type="protein sequence ID" value="GAA5163099.1"/>
    <property type="molecule type" value="Genomic_DNA"/>
</dbReference>
<dbReference type="PANTHER" id="PTHR30188:SF4">
    <property type="entry name" value="PROTEIN TRIGALACTOSYLDIACYLGLYCEROL 1, CHLOROPLASTIC"/>
    <property type="match status" value="1"/>
</dbReference>
<feature type="transmembrane region" description="Helical" evidence="1">
    <location>
        <begin position="232"/>
        <end position="252"/>
    </location>
</feature>
<accession>A0ABP9QK12</accession>
<keyword evidence="3" id="KW-1185">Reference proteome</keyword>
<feature type="transmembrane region" description="Helical" evidence="1">
    <location>
        <begin position="41"/>
        <end position="65"/>
    </location>
</feature>
<protein>
    <submittedName>
        <fullName evidence="2">ABC transporter permease</fullName>
    </submittedName>
</protein>
<sequence>MTSIEVRSVGGRVGGFFVMTVDAFRAMVRRPFQARELIEQAWFVVTVSLLPTFLISIPFCVIMVFQINQLLIEIGASDLSGAGAGLTVVREIGPVVSVLVVAGAGGTALCADLGARAIREEIDAMEVMGIDPIHRLVAPRVLALSIVALALNGVVTLVGLTGSFLFSIFVQKASAGLFVANLTLLTGLSDFLVSEFKALVFGVSAGLVSCYLGLTVSGGAKGVGQAVNQSVVFSFALLFLANSLITGVFLQYR</sequence>